<evidence type="ECO:0000256" key="1">
    <source>
        <dbReference type="SAM" id="Phobius"/>
    </source>
</evidence>
<comment type="caution">
    <text evidence="3">The sequence shown here is derived from an EMBL/GenBank/DDBJ whole genome shotgun (WGS) entry which is preliminary data.</text>
</comment>
<organism evidence="3 4">
    <name type="scientific">Candidatus Merdiplasma excrementigallinarum</name>
    <dbReference type="NCBI Taxonomy" id="2840864"/>
    <lineage>
        <taxon>Bacteria</taxon>
        <taxon>Bacillati</taxon>
        <taxon>Bacillota</taxon>
        <taxon>Clostridia</taxon>
        <taxon>Lachnospirales</taxon>
        <taxon>Lachnospiraceae</taxon>
        <taxon>Lachnospiraceae incertae sedis</taxon>
        <taxon>Candidatus Merdiplasma</taxon>
    </lineage>
</organism>
<keyword evidence="1" id="KW-0812">Transmembrane</keyword>
<feature type="domain" description="DUF218" evidence="2">
    <location>
        <begin position="92"/>
        <end position="231"/>
    </location>
</feature>
<dbReference type="AlphaFoldDB" id="A0A9D1NZW1"/>
<dbReference type="GO" id="GO:0000270">
    <property type="term" value="P:peptidoglycan metabolic process"/>
    <property type="evidence" value="ECO:0007669"/>
    <property type="project" value="TreeGrafter"/>
</dbReference>
<reference evidence="3" key="2">
    <citation type="journal article" date="2021" name="PeerJ">
        <title>Extensive microbial diversity within the chicken gut microbiome revealed by metagenomics and culture.</title>
        <authorList>
            <person name="Gilroy R."/>
            <person name="Ravi A."/>
            <person name="Getino M."/>
            <person name="Pursley I."/>
            <person name="Horton D.L."/>
            <person name="Alikhan N.F."/>
            <person name="Baker D."/>
            <person name="Gharbi K."/>
            <person name="Hall N."/>
            <person name="Watson M."/>
            <person name="Adriaenssens E.M."/>
            <person name="Foster-Nyarko E."/>
            <person name="Jarju S."/>
            <person name="Secka A."/>
            <person name="Antonio M."/>
            <person name="Oren A."/>
            <person name="Chaudhuri R.R."/>
            <person name="La Ragione R."/>
            <person name="Hildebrand F."/>
            <person name="Pallen M.J."/>
        </authorList>
    </citation>
    <scope>NUCLEOTIDE SEQUENCE</scope>
    <source>
        <strain evidence="3">ChiBcec6-7307</strain>
    </source>
</reference>
<dbReference type="InterPro" id="IPR003848">
    <property type="entry name" value="DUF218"/>
</dbReference>
<keyword evidence="1" id="KW-0472">Membrane</keyword>
<protein>
    <submittedName>
        <fullName evidence="3">YdcF family protein</fullName>
    </submittedName>
</protein>
<dbReference type="PANTHER" id="PTHR30336">
    <property type="entry name" value="INNER MEMBRANE PROTEIN, PROBABLE PERMEASE"/>
    <property type="match status" value="1"/>
</dbReference>
<sequence>MAKIHFLAGALCLLYYAVILARAGISADFAWIWLAAGIFFGSMGAVWQKKLFPGWLRWGLDGAVLLGLVFFALVCARVVGGMFREGSPNLKYVLVLGAQVKGERPSLALEKRLEKAYEYARSNPETVLILSGGQGTGEDISEAACMKAWLSERGIKEERMILEDKSASTRENLIFSDQRTGCAGENVGIISNNFHIYRALRLAEAWGYEQAEGIAASSDPIMQPHYVVREVFALVKECISGNI</sequence>
<reference evidence="3" key="1">
    <citation type="submission" date="2020-10" db="EMBL/GenBank/DDBJ databases">
        <authorList>
            <person name="Gilroy R."/>
        </authorList>
    </citation>
    <scope>NUCLEOTIDE SEQUENCE</scope>
    <source>
        <strain evidence="3">ChiBcec6-7307</strain>
    </source>
</reference>
<dbReference type="GO" id="GO:0005886">
    <property type="term" value="C:plasma membrane"/>
    <property type="evidence" value="ECO:0007669"/>
    <property type="project" value="TreeGrafter"/>
</dbReference>
<evidence type="ECO:0000313" key="4">
    <source>
        <dbReference type="Proteomes" id="UP000886889"/>
    </source>
</evidence>
<dbReference type="PANTHER" id="PTHR30336:SF4">
    <property type="entry name" value="ENVELOPE BIOGENESIS FACTOR ELYC"/>
    <property type="match status" value="1"/>
</dbReference>
<gene>
    <name evidence="3" type="ORF">IAC80_08170</name>
</gene>
<dbReference type="CDD" id="cd06259">
    <property type="entry name" value="YdcF-like"/>
    <property type="match status" value="1"/>
</dbReference>
<feature type="transmembrane region" description="Helical" evidence="1">
    <location>
        <begin position="31"/>
        <end position="47"/>
    </location>
</feature>
<proteinExistence type="predicted"/>
<dbReference type="Proteomes" id="UP000886889">
    <property type="component" value="Unassembled WGS sequence"/>
</dbReference>
<evidence type="ECO:0000313" key="3">
    <source>
        <dbReference type="EMBL" id="HIV23895.1"/>
    </source>
</evidence>
<dbReference type="Pfam" id="PF02698">
    <property type="entry name" value="DUF218"/>
    <property type="match status" value="1"/>
</dbReference>
<accession>A0A9D1NZW1</accession>
<dbReference type="EMBL" id="DVOS01000065">
    <property type="protein sequence ID" value="HIV23895.1"/>
    <property type="molecule type" value="Genomic_DNA"/>
</dbReference>
<dbReference type="Gene3D" id="3.40.50.620">
    <property type="entry name" value="HUPs"/>
    <property type="match status" value="1"/>
</dbReference>
<dbReference type="InterPro" id="IPR051599">
    <property type="entry name" value="Cell_Envelope_Assoc"/>
</dbReference>
<dbReference type="InterPro" id="IPR014729">
    <property type="entry name" value="Rossmann-like_a/b/a_fold"/>
</dbReference>
<evidence type="ECO:0000259" key="2">
    <source>
        <dbReference type="Pfam" id="PF02698"/>
    </source>
</evidence>
<keyword evidence="1" id="KW-1133">Transmembrane helix</keyword>
<feature type="transmembrane region" description="Helical" evidence="1">
    <location>
        <begin position="59"/>
        <end position="83"/>
    </location>
</feature>
<name>A0A9D1NZW1_9FIRM</name>
<dbReference type="GO" id="GO:0043164">
    <property type="term" value="P:Gram-negative-bacterium-type cell wall biogenesis"/>
    <property type="evidence" value="ECO:0007669"/>
    <property type="project" value="TreeGrafter"/>
</dbReference>